<evidence type="ECO:0000313" key="3">
    <source>
        <dbReference type="Proteomes" id="UP000499080"/>
    </source>
</evidence>
<evidence type="ECO:0000256" key="1">
    <source>
        <dbReference type="SAM" id="MobiDB-lite"/>
    </source>
</evidence>
<keyword evidence="3" id="KW-1185">Reference proteome</keyword>
<proteinExistence type="predicted"/>
<dbReference type="Proteomes" id="UP000499080">
    <property type="component" value="Unassembled WGS sequence"/>
</dbReference>
<sequence length="124" mass="14252">MSPISLAASIISLSTQSSRPRDIRVQSPQRSRNRQPRNPALLRGFCLAYPRLRVRRNKHDVMKTLREAANQRARLFSLARIEVKVGYMPPDRKRSYMTAILKGTYNSEPASGEMMRITPDEDHD</sequence>
<organism evidence="2 3">
    <name type="scientific">Araneus ventricosus</name>
    <name type="common">Orbweaver spider</name>
    <name type="synonym">Epeira ventricosa</name>
    <dbReference type="NCBI Taxonomy" id="182803"/>
    <lineage>
        <taxon>Eukaryota</taxon>
        <taxon>Metazoa</taxon>
        <taxon>Ecdysozoa</taxon>
        <taxon>Arthropoda</taxon>
        <taxon>Chelicerata</taxon>
        <taxon>Arachnida</taxon>
        <taxon>Araneae</taxon>
        <taxon>Araneomorphae</taxon>
        <taxon>Entelegynae</taxon>
        <taxon>Araneoidea</taxon>
        <taxon>Araneidae</taxon>
        <taxon>Araneus</taxon>
    </lineage>
</organism>
<comment type="caution">
    <text evidence="2">The sequence shown here is derived from an EMBL/GenBank/DDBJ whole genome shotgun (WGS) entry which is preliminary data.</text>
</comment>
<dbReference type="EMBL" id="BGPR01007451">
    <property type="protein sequence ID" value="GBN26955.1"/>
    <property type="molecule type" value="Genomic_DNA"/>
</dbReference>
<feature type="region of interest" description="Disordered" evidence="1">
    <location>
        <begin position="17"/>
        <end position="39"/>
    </location>
</feature>
<protein>
    <submittedName>
        <fullName evidence="2">Uncharacterized protein</fullName>
    </submittedName>
</protein>
<name>A0A4Y2MIG4_ARAVE</name>
<dbReference type="AlphaFoldDB" id="A0A4Y2MIG4"/>
<evidence type="ECO:0000313" key="2">
    <source>
        <dbReference type="EMBL" id="GBN26955.1"/>
    </source>
</evidence>
<accession>A0A4Y2MIG4</accession>
<reference evidence="2 3" key="1">
    <citation type="journal article" date="2019" name="Sci. Rep.">
        <title>Orb-weaving spider Araneus ventricosus genome elucidates the spidroin gene catalogue.</title>
        <authorList>
            <person name="Kono N."/>
            <person name="Nakamura H."/>
            <person name="Ohtoshi R."/>
            <person name="Moran D.A.P."/>
            <person name="Shinohara A."/>
            <person name="Yoshida Y."/>
            <person name="Fujiwara M."/>
            <person name="Mori M."/>
            <person name="Tomita M."/>
            <person name="Arakawa K."/>
        </authorList>
    </citation>
    <scope>NUCLEOTIDE SEQUENCE [LARGE SCALE GENOMIC DNA]</scope>
</reference>
<gene>
    <name evidence="2" type="ORF">AVEN_268734_1</name>
</gene>